<sequence>MPQKLMESQLMCLPGVNRQIPKAKLTQTAETKLKSLPQVHMSGKEKKVPLKRSENHERSSSYSRSDRDSRNTSSRSSRSEKDRRRSRSRSRSRSRGPRTSSSYSRSERYRSDRGSRSERSYYHESDRRSHRSSPRRERRLSRSRQDRTRESSHSDEDHRRTRTTDSTRSSHHLNSHKESKSSSSSKSDKSSKSVDSSQSSEFDKRSQSSKSERTSKRSDSDSQRKYSPVSDLSYRKSSSHYKSETNDNASHTQSKTHEKHHKSSSSDSEGKLHPTEKSNATSEKCKESEKERKRSESKDMAPSKSPVKSSEYDRQPNGTNALSSTTISETCPQSEKVRSDLQPESNTHSNENTNEIAESTDTVLQESLSRGDQEEQSELEIAITARESLNPESVSLDDLYTVKDSFSSNDQSHPNNDAAGLDLCKSEESIVCKQEENVLDLYSKSSPHEPATQDVKQSTKLEINEPNEVLALENQAAKRETLESDPPCLTNESQEVQAQPNVDAAKKVSCSSRKSRWDIVGQDIFENDNSQRAGYEESNPVVQSSRFSNHVCQDSEIQQALATQFTLTNQGEISEQQVGSDTMIYKYKDQSEPSQASTTTSYHCDVKLTAPQTPTNSNEPLHILDKQPIISGLNTQSWNGESQENDPKESTEKTKMSKRAPARQDALGKQSEGSDSDNSEYDSDCEKAIKQLHSVVVVPKNSSLTKDAKHREMSPCHC</sequence>
<feature type="compositionally biased region" description="Polar residues" evidence="1">
    <location>
        <begin position="356"/>
        <end position="370"/>
    </location>
</feature>
<reference evidence="2" key="1">
    <citation type="journal article" name="BMC Genomics">
        <title>Long-read sequencing and de novo genome assembly of marine medaka (Oryzias melastigma).</title>
        <authorList>
            <person name="Liang P."/>
            <person name="Saqib H.S.A."/>
            <person name="Ni X."/>
            <person name="Shen Y."/>
        </authorList>
    </citation>
    <scope>NUCLEOTIDE SEQUENCE</scope>
    <source>
        <strain evidence="2">Bigg-433</strain>
    </source>
</reference>
<feature type="region of interest" description="Disordered" evidence="1">
    <location>
        <begin position="633"/>
        <end position="718"/>
    </location>
</feature>
<dbReference type="GO" id="GO:0005634">
    <property type="term" value="C:nucleus"/>
    <property type="evidence" value="ECO:0007669"/>
    <property type="project" value="TreeGrafter"/>
</dbReference>
<feature type="compositionally biased region" description="Basic and acidic residues" evidence="1">
    <location>
        <begin position="105"/>
        <end position="127"/>
    </location>
</feature>
<feature type="compositionally biased region" description="Basic and acidic residues" evidence="1">
    <location>
        <begin position="645"/>
        <end position="655"/>
    </location>
</feature>
<protein>
    <submittedName>
        <fullName evidence="2">Histone-lysine N-methyltransferase SETD2</fullName>
    </submittedName>
</protein>
<dbReference type="InterPro" id="IPR042294">
    <property type="entry name" value="SETD2_animal"/>
</dbReference>
<comment type="caution">
    <text evidence="2">The sequence shown here is derived from an EMBL/GenBank/DDBJ whole genome shotgun (WGS) entry which is preliminary data.</text>
</comment>
<keyword evidence="2" id="KW-0489">Methyltransferase</keyword>
<proteinExistence type="predicted"/>
<dbReference type="AlphaFoldDB" id="A0A834FTT1"/>
<feature type="compositionally biased region" description="Basic and acidic residues" evidence="1">
    <location>
        <begin position="706"/>
        <end position="718"/>
    </location>
</feature>
<dbReference type="PANTHER" id="PTHR46711:SF1">
    <property type="entry name" value="HISTONE-LYSINE N-METHYLTRANSFERASE SETD2"/>
    <property type="match status" value="1"/>
</dbReference>
<dbReference type="GO" id="GO:0010468">
    <property type="term" value="P:regulation of gene expression"/>
    <property type="evidence" value="ECO:0007669"/>
    <property type="project" value="TreeGrafter"/>
</dbReference>
<feature type="compositionally biased region" description="Basic and acidic residues" evidence="1">
    <location>
        <begin position="283"/>
        <end position="301"/>
    </location>
</feature>
<dbReference type="GO" id="GO:0005694">
    <property type="term" value="C:chromosome"/>
    <property type="evidence" value="ECO:0007669"/>
    <property type="project" value="TreeGrafter"/>
</dbReference>
<evidence type="ECO:0000313" key="3">
    <source>
        <dbReference type="Proteomes" id="UP000646548"/>
    </source>
</evidence>
<feature type="region of interest" description="Disordered" evidence="1">
    <location>
        <begin position="29"/>
        <end position="394"/>
    </location>
</feature>
<feature type="compositionally biased region" description="Basic residues" evidence="1">
    <location>
        <begin position="84"/>
        <end position="96"/>
    </location>
</feature>
<dbReference type="EMBL" id="WKFB01000004">
    <property type="protein sequence ID" value="KAF6739716.1"/>
    <property type="molecule type" value="Genomic_DNA"/>
</dbReference>
<feature type="compositionally biased region" description="Polar residues" evidence="1">
    <location>
        <begin position="316"/>
        <end position="333"/>
    </location>
</feature>
<name>A0A834FTT1_ORYME</name>
<feature type="compositionally biased region" description="Basic and acidic residues" evidence="1">
    <location>
        <begin position="42"/>
        <end position="70"/>
    </location>
</feature>
<feature type="compositionally biased region" description="Low complexity" evidence="1">
    <location>
        <begin position="344"/>
        <end position="355"/>
    </location>
</feature>
<organism evidence="2 3">
    <name type="scientific">Oryzias melastigma</name>
    <name type="common">Marine medaka</name>
    <dbReference type="NCBI Taxonomy" id="30732"/>
    <lineage>
        <taxon>Eukaryota</taxon>
        <taxon>Metazoa</taxon>
        <taxon>Chordata</taxon>
        <taxon>Craniata</taxon>
        <taxon>Vertebrata</taxon>
        <taxon>Euteleostomi</taxon>
        <taxon>Actinopterygii</taxon>
        <taxon>Neopterygii</taxon>
        <taxon>Teleostei</taxon>
        <taxon>Neoteleostei</taxon>
        <taxon>Acanthomorphata</taxon>
        <taxon>Ovalentaria</taxon>
        <taxon>Atherinomorphae</taxon>
        <taxon>Beloniformes</taxon>
        <taxon>Adrianichthyidae</taxon>
        <taxon>Oryziinae</taxon>
        <taxon>Oryzias</taxon>
    </lineage>
</organism>
<evidence type="ECO:0000313" key="2">
    <source>
        <dbReference type="EMBL" id="KAF6739716.1"/>
    </source>
</evidence>
<feature type="compositionally biased region" description="Polar residues" evidence="1">
    <location>
        <begin position="633"/>
        <end position="642"/>
    </location>
</feature>
<feature type="compositionally biased region" description="Basic residues" evidence="1">
    <location>
        <begin position="128"/>
        <end position="142"/>
    </location>
</feature>
<dbReference type="PANTHER" id="PTHR46711">
    <property type="entry name" value="HISTONE-LYSINE N-METHYLTRANSFERASE SETD2"/>
    <property type="match status" value="1"/>
</dbReference>
<accession>A0A834FTT1</accession>
<feature type="compositionally biased region" description="Basic and acidic residues" evidence="1">
    <location>
        <begin position="143"/>
        <end position="165"/>
    </location>
</feature>
<gene>
    <name evidence="2" type="ORF">FQA47_004987</name>
</gene>
<feature type="compositionally biased region" description="Basic and acidic residues" evidence="1">
    <location>
        <begin position="175"/>
        <end position="192"/>
    </location>
</feature>
<dbReference type="Proteomes" id="UP000646548">
    <property type="component" value="Unassembled WGS sequence"/>
</dbReference>
<evidence type="ECO:0000256" key="1">
    <source>
        <dbReference type="SAM" id="MobiDB-lite"/>
    </source>
</evidence>
<keyword evidence="2" id="KW-0808">Transferase</keyword>
<dbReference type="GO" id="GO:0032259">
    <property type="term" value="P:methylation"/>
    <property type="evidence" value="ECO:0007669"/>
    <property type="project" value="UniProtKB-KW"/>
</dbReference>
<dbReference type="GO" id="GO:0046975">
    <property type="term" value="F:histone H3K36 methyltransferase activity"/>
    <property type="evidence" value="ECO:0007669"/>
    <property type="project" value="InterPro"/>
</dbReference>
<feature type="compositionally biased region" description="Acidic residues" evidence="1">
    <location>
        <begin position="674"/>
        <end position="683"/>
    </location>
</feature>
<feature type="compositionally biased region" description="Basic and acidic residues" evidence="1">
    <location>
        <begin position="201"/>
        <end position="224"/>
    </location>
</feature>